<keyword evidence="2" id="KW-0614">Plasmid</keyword>
<dbReference type="EMBL" id="CP114067">
    <property type="protein sequence ID" value="WAT23604.1"/>
    <property type="molecule type" value="Genomic_DNA"/>
</dbReference>
<evidence type="ECO:0008006" key="4">
    <source>
        <dbReference type="Google" id="ProtNLM"/>
    </source>
</evidence>
<dbReference type="RefSeq" id="WP_269108382.1">
    <property type="nucleotide sequence ID" value="NZ_CP114067.1"/>
</dbReference>
<evidence type="ECO:0000313" key="3">
    <source>
        <dbReference type="Proteomes" id="UP001164713"/>
    </source>
</evidence>
<name>A0ABY7I6I2_9BACI</name>
<evidence type="ECO:0000313" key="2">
    <source>
        <dbReference type="EMBL" id="WAT23604.1"/>
    </source>
</evidence>
<geneLocation type="plasmid" evidence="2 3">
    <name>unnamed</name>
</geneLocation>
<evidence type="ECO:0000256" key="1">
    <source>
        <dbReference type="SAM" id="Phobius"/>
    </source>
</evidence>
<gene>
    <name evidence="2" type="ORF">O0R52_21650</name>
</gene>
<keyword evidence="1" id="KW-0472">Membrane</keyword>
<keyword evidence="1" id="KW-0812">Transmembrane</keyword>
<reference evidence="2" key="1">
    <citation type="submission" date="2022-12" db="EMBL/GenBank/DDBJ databases">
        <title>Genomic of Bacillus halotolerans.</title>
        <authorList>
            <person name="Xu G."/>
            <person name="Ding Y."/>
        </authorList>
    </citation>
    <scope>NUCLEOTIDE SEQUENCE</scope>
    <source>
        <strain evidence="2">B13</strain>
        <plasmid evidence="2">unnamed</plasmid>
    </source>
</reference>
<organism evidence="2 3">
    <name type="scientific">Bacillus halotolerans</name>
    <dbReference type="NCBI Taxonomy" id="260554"/>
    <lineage>
        <taxon>Bacteria</taxon>
        <taxon>Bacillati</taxon>
        <taxon>Bacillota</taxon>
        <taxon>Bacilli</taxon>
        <taxon>Bacillales</taxon>
        <taxon>Bacillaceae</taxon>
        <taxon>Bacillus</taxon>
    </lineage>
</organism>
<accession>A0ABY7I6I2</accession>
<protein>
    <recommendedName>
        <fullName evidence="4">Holin</fullName>
    </recommendedName>
</protein>
<dbReference type="Pfam" id="PF04531">
    <property type="entry name" value="Phage_holin_1"/>
    <property type="match status" value="1"/>
</dbReference>
<dbReference type="InterPro" id="IPR006485">
    <property type="entry name" value="Phage-like_holin"/>
</dbReference>
<keyword evidence="3" id="KW-1185">Reference proteome</keyword>
<dbReference type="Proteomes" id="UP001164713">
    <property type="component" value="Plasmid unnamed"/>
</dbReference>
<feature type="transmembrane region" description="Helical" evidence="1">
    <location>
        <begin position="12"/>
        <end position="35"/>
    </location>
</feature>
<keyword evidence="1" id="KW-1133">Transmembrane helix</keyword>
<proteinExistence type="predicted"/>
<feature type="transmembrane region" description="Helical" evidence="1">
    <location>
        <begin position="47"/>
        <end position="64"/>
    </location>
</feature>
<sequence length="83" mass="8942">MKQDTKNKLRTTVFWGGLGAALLQLVQSVAVLFGYTISQETIGNLTAVGYSALSVLTVAGVLVSSNKVETFQAMVYKKNKKSE</sequence>